<evidence type="ECO:0000313" key="1">
    <source>
        <dbReference type="EMBL" id="TDG21474.1"/>
    </source>
</evidence>
<proteinExistence type="predicted"/>
<gene>
    <name evidence="1" type="ORF">EYW47_21610</name>
</gene>
<protein>
    <recommendedName>
        <fullName evidence="3">Hemolysin</fullName>
    </recommendedName>
</protein>
<reference evidence="1 2" key="1">
    <citation type="submission" date="2019-03" db="EMBL/GenBank/DDBJ databases">
        <title>Paraburkholderia sp. 4M-K11, isolated from subtropical forest soil.</title>
        <authorList>
            <person name="Gao Z.-H."/>
            <person name="Qiu L.-H."/>
        </authorList>
    </citation>
    <scope>NUCLEOTIDE SEQUENCE [LARGE SCALE GENOMIC DNA]</scope>
    <source>
        <strain evidence="1 2">4M-K11</strain>
    </source>
</reference>
<dbReference type="OrthoDB" id="9094752at2"/>
<evidence type="ECO:0008006" key="3">
    <source>
        <dbReference type="Google" id="ProtNLM"/>
    </source>
</evidence>
<accession>A0A4R5M5Y7</accession>
<sequence length="271" mass="28068">MLFAILYNQQLHPQEKTLAKRLADESGGKYSRAQIEGQLRIMGVSNNGTNESGAPTTLIGQTPTDSGAKWISGGTTANGQPILTQVTAQADPQLQSYILANYNGASSGQVPSQFTYALTGHSGSANITGPFTKFDQSDENFMRGTTADVASMVSTNAGRFSAATAAAATVPSPYSAGFSAAAYAATVAGFTADAVAQMVKPDVGQYLTSGGIGIAANAVSEKYPALSPAINESANVLNNGSASQAVQNTFNNYIKQVIDRKYGSGNKNDKN</sequence>
<dbReference type="RefSeq" id="WP_133196877.1">
    <property type="nucleotide sequence ID" value="NZ_JBHUCW010000033.1"/>
</dbReference>
<dbReference type="AlphaFoldDB" id="A0A4R5M5Y7"/>
<dbReference type="EMBL" id="SMRP01000011">
    <property type="protein sequence ID" value="TDG21474.1"/>
    <property type="molecule type" value="Genomic_DNA"/>
</dbReference>
<evidence type="ECO:0000313" key="2">
    <source>
        <dbReference type="Proteomes" id="UP000295722"/>
    </source>
</evidence>
<organism evidence="1 2">
    <name type="scientific">Paraburkholderia silviterrae</name>
    <dbReference type="NCBI Taxonomy" id="2528715"/>
    <lineage>
        <taxon>Bacteria</taxon>
        <taxon>Pseudomonadati</taxon>
        <taxon>Pseudomonadota</taxon>
        <taxon>Betaproteobacteria</taxon>
        <taxon>Burkholderiales</taxon>
        <taxon>Burkholderiaceae</taxon>
        <taxon>Paraburkholderia</taxon>
    </lineage>
</organism>
<keyword evidence="2" id="KW-1185">Reference proteome</keyword>
<comment type="caution">
    <text evidence="1">The sequence shown here is derived from an EMBL/GenBank/DDBJ whole genome shotgun (WGS) entry which is preliminary data.</text>
</comment>
<dbReference type="Proteomes" id="UP000295722">
    <property type="component" value="Unassembled WGS sequence"/>
</dbReference>
<name>A0A4R5M5Y7_9BURK</name>